<dbReference type="PANTHER" id="PTHR36920:SF1">
    <property type="entry name" value="OUTER MEMBRANE PROTEIN W"/>
    <property type="match status" value="1"/>
</dbReference>
<dbReference type="Gene3D" id="2.40.160.20">
    <property type="match status" value="1"/>
</dbReference>
<gene>
    <name evidence="2" type="ORF">RYS15_05465</name>
</gene>
<dbReference type="SUPFAM" id="SSF56925">
    <property type="entry name" value="OMPA-like"/>
    <property type="match status" value="1"/>
</dbReference>
<evidence type="ECO:0000313" key="3">
    <source>
        <dbReference type="Proteomes" id="UP001269819"/>
    </source>
</evidence>
<evidence type="ECO:0000313" key="2">
    <source>
        <dbReference type="EMBL" id="MDV2078120.1"/>
    </source>
</evidence>
<sequence>MSHTLKTGILAGCLLAAGVAQAHEAGDFLIRAGAVVVDPQESSDTVTLGGAGVGDGNWEVGVDSNTQLGITATYMLNDNFGVGILGATPFKHDISAAGSIAGAGKLGSTKHLPPTITAQYYPLGANQQINPYVGIGLNYTNFFEEDTTPTLTGAVDAALGGGVIDATELELDDSFGIAAELGVDVQITDQLGVNAAMWWADIDTTADIHAISDGQRVGTAKVDVEIDPMVYMIGLSYKF</sequence>
<protein>
    <submittedName>
        <fullName evidence="2">OmpW family outer membrane protein</fullName>
    </submittedName>
</protein>
<dbReference type="EMBL" id="JAWIIJ010000003">
    <property type="protein sequence ID" value="MDV2078120.1"/>
    <property type="molecule type" value="Genomic_DNA"/>
</dbReference>
<dbReference type="RefSeq" id="WP_248167956.1">
    <property type="nucleotide sequence ID" value="NZ_BAABBC010000046.1"/>
</dbReference>
<evidence type="ECO:0000256" key="1">
    <source>
        <dbReference type="SAM" id="SignalP"/>
    </source>
</evidence>
<dbReference type="Proteomes" id="UP001269819">
    <property type="component" value="Unassembled WGS sequence"/>
</dbReference>
<dbReference type="Pfam" id="PF03922">
    <property type="entry name" value="OmpW"/>
    <property type="match status" value="1"/>
</dbReference>
<proteinExistence type="predicted"/>
<feature type="signal peptide" evidence="1">
    <location>
        <begin position="1"/>
        <end position="22"/>
    </location>
</feature>
<feature type="chain" id="PRO_5046904927" evidence="1">
    <location>
        <begin position="23"/>
        <end position="239"/>
    </location>
</feature>
<organism evidence="2 3">
    <name type="scientific">Marinobacter xestospongiae</name>
    <dbReference type="NCBI Taxonomy" id="994319"/>
    <lineage>
        <taxon>Bacteria</taxon>
        <taxon>Pseudomonadati</taxon>
        <taxon>Pseudomonadota</taxon>
        <taxon>Gammaproteobacteria</taxon>
        <taxon>Pseudomonadales</taxon>
        <taxon>Marinobacteraceae</taxon>
        <taxon>Marinobacter</taxon>
    </lineage>
</organism>
<keyword evidence="3" id="KW-1185">Reference proteome</keyword>
<dbReference type="InterPro" id="IPR005618">
    <property type="entry name" value="OMPW"/>
</dbReference>
<keyword evidence="1" id="KW-0732">Signal</keyword>
<dbReference type="InterPro" id="IPR011250">
    <property type="entry name" value="OMP/PagP_B-barrel"/>
</dbReference>
<accession>A0ABU3VV22</accession>
<reference evidence="2 3" key="1">
    <citation type="submission" date="2023-10" db="EMBL/GenBank/DDBJ databases">
        <title>Characteristics and mechanism of a salt-tolerant marine origin heterotrophic nitrifying- aerobic denitrifying bacteria Marinobacter xestospongiae HN1.</title>
        <authorList>
            <person name="Qi R."/>
        </authorList>
    </citation>
    <scope>NUCLEOTIDE SEQUENCE [LARGE SCALE GENOMIC DNA]</scope>
    <source>
        <strain evidence="2 3">HN1</strain>
    </source>
</reference>
<dbReference type="PANTHER" id="PTHR36920">
    <property type="match status" value="1"/>
</dbReference>
<comment type="caution">
    <text evidence="2">The sequence shown here is derived from an EMBL/GenBank/DDBJ whole genome shotgun (WGS) entry which is preliminary data.</text>
</comment>
<name>A0ABU3VV22_9GAMM</name>